<keyword evidence="4" id="KW-1185">Reference proteome</keyword>
<dbReference type="Pfam" id="PF00248">
    <property type="entry name" value="Aldo_ket_red"/>
    <property type="match status" value="1"/>
</dbReference>
<protein>
    <submittedName>
        <fullName evidence="3">Aldo/keto reductase</fullName>
    </submittedName>
</protein>
<dbReference type="Proteomes" id="UP001201262">
    <property type="component" value="Unassembled WGS sequence"/>
</dbReference>
<dbReference type="GO" id="GO:0005737">
    <property type="term" value="C:cytoplasm"/>
    <property type="evidence" value="ECO:0007669"/>
    <property type="project" value="TreeGrafter"/>
</dbReference>
<sequence>MQHLAGTIISQNGLGLAGFTNPGLQLPDEEIFKVLKSALAAGVTLWNGADFYGTPDNNSLHLMNRYFAAYPEDADKVVLCIKSGLKSLGTFSMDCSPAGLRGFVDNALKILGGKKKLDIFGCARVDPAVPVEESIRALAEFKKEGKIGGIQLSEVRAETIRRAAAVEKIDMVEAEISLWATDVFENGVAEVCGELGIVLVAHTPLGGGMLTGQIKSLDDMPAHDYHRHFPRWQPENFAKNRLLVEELENFAKRKGCTTSQLALSWIKSQNQKQGMPYLVPIAGTKSEARLLENIRDLHLTDEDQKELNTVLEKYPVAGARYPPAGAKLAEY</sequence>
<dbReference type="InterPro" id="IPR050791">
    <property type="entry name" value="Aldo-Keto_reductase"/>
</dbReference>
<accession>A0AAD4KW59</accession>
<dbReference type="SUPFAM" id="SSF51430">
    <property type="entry name" value="NAD(P)-linked oxidoreductase"/>
    <property type="match status" value="1"/>
</dbReference>
<dbReference type="GeneID" id="70239539"/>
<evidence type="ECO:0000256" key="1">
    <source>
        <dbReference type="ARBA" id="ARBA00023002"/>
    </source>
</evidence>
<keyword evidence="1" id="KW-0560">Oxidoreductase</keyword>
<dbReference type="CDD" id="cd19077">
    <property type="entry name" value="AKR_AKR8A1-2"/>
    <property type="match status" value="1"/>
</dbReference>
<evidence type="ECO:0000259" key="2">
    <source>
        <dbReference type="Pfam" id="PF00248"/>
    </source>
</evidence>
<feature type="domain" description="NADP-dependent oxidoreductase" evidence="2">
    <location>
        <begin position="13"/>
        <end position="310"/>
    </location>
</feature>
<reference evidence="3" key="1">
    <citation type="submission" date="2021-12" db="EMBL/GenBank/DDBJ databases">
        <title>Convergent genome expansion in fungi linked to evolution of root-endophyte symbiosis.</title>
        <authorList>
            <consortium name="DOE Joint Genome Institute"/>
            <person name="Ke Y.-H."/>
            <person name="Bonito G."/>
            <person name="Liao H.-L."/>
            <person name="Looney B."/>
            <person name="Rojas-Flechas A."/>
            <person name="Nash J."/>
            <person name="Hameed K."/>
            <person name="Schadt C."/>
            <person name="Martin F."/>
            <person name="Crous P.W."/>
            <person name="Miettinen O."/>
            <person name="Magnuson J.K."/>
            <person name="Labbe J."/>
            <person name="Jacobson D."/>
            <person name="Doktycz M.J."/>
            <person name="Veneault-Fourrey C."/>
            <person name="Kuo A."/>
            <person name="Mondo S."/>
            <person name="Calhoun S."/>
            <person name="Riley R."/>
            <person name="Ohm R."/>
            <person name="LaButti K."/>
            <person name="Andreopoulos B."/>
            <person name="Pangilinan J."/>
            <person name="Nolan M."/>
            <person name="Tritt A."/>
            <person name="Clum A."/>
            <person name="Lipzen A."/>
            <person name="Daum C."/>
            <person name="Barry K."/>
            <person name="Grigoriev I.V."/>
            <person name="Vilgalys R."/>
        </authorList>
    </citation>
    <scope>NUCLEOTIDE SEQUENCE</scope>
    <source>
        <strain evidence="3">PMI_201</strain>
    </source>
</reference>
<comment type="caution">
    <text evidence="3">The sequence shown here is derived from an EMBL/GenBank/DDBJ whole genome shotgun (WGS) entry which is preliminary data.</text>
</comment>
<evidence type="ECO:0000313" key="4">
    <source>
        <dbReference type="Proteomes" id="UP001201262"/>
    </source>
</evidence>
<proteinExistence type="predicted"/>
<dbReference type="PANTHER" id="PTHR43625">
    <property type="entry name" value="AFLATOXIN B1 ALDEHYDE REDUCTASE"/>
    <property type="match status" value="1"/>
</dbReference>
<dbReference type="EMBL" id="JAJTJA010000003">
    <property type="protein sequence ID" value="KAH8702327.1"/>
    <property type="molecule type" value="Genomic_DNA"/>
</dbReference>
<dbReference type="GO" id="GO:0016491">
    <property type="term" value="F:oxidoreductase activity"/>
    <property type="evidence" value="ECO:0007669"/>
    <property type="project" value="UniProtKB-KW"/>
</dbReference>
<dbReference type="Gene3D" id="3.20.20.100">
    <property type="entry name" value="NADP-dependent oxidoreductase domain"/>
    <property type="match status" value="1"/>
</dbReference>
<evidence type="ECO:0000313" key="3">
    <source>
        <dbReference type="EMBL" id="KAH8702327.1"/>
    </source>
</evidence>
<dbReference type="PANTHER" id="PTHR43625:SF78">
    <property type="entry name" value="PYRIDOXAL REDUCTASE-RELATED"/>
    <property type="match status" value="1"/>
</dbReference>
<organism evidence="3 4">
    <name type="scientific">Talaromyces proteolyticus</name>
    <dbReference type="NCBI Taxonomy" id="1131652"/>
    <lineage>
        <taxon>Eukaryota</taxon>
        <taxon>Fungi</taxon>
        <taxon>Dikarya</taxon>
        <taxon>Ascomycota</taxon>
        <taxon>Pezizomycotina</taxon>
        <taxon>Eurotiomycetes</taxon>
        <taxon>Eurotiomycetidae</taxon>
        <taxon>Eurotiales</taxon>
        <taxon>Trichocomaceae</taxon>
        <taxon>Talaromyces</taxon>
        <taxon>Talaromyces sect. Bacilispori</taxon>
    </lineage>
</organism>
<name>A0AAD4KW59_9EURO</name>
<dbReference type="InterPro" id="IPR023210">
    <property type="entry name" value="NADP_OxRdtase_dom"/>
</dbReference>
<gene>
    <name evidence="3" type="ORF">BGW36DRAFT_114489</name>
</gene>
<dbReference type="InterPro" id="IPR036812">
    <property type="entry name" value="NAD(P)_OxRdtase_dom_sf"/>
</dbReference>
<dbReference type="RefSeq" id="XP_046075703.1">
    <property type="nucleotide sequence ID" value="XM_046209252.1"/>
</dbReference>
<dbReference type="AlphaFoldDB" id="A0AAD4KW59"/>